<reference evidence="1 2" key="1">
    <citation type="submission" date="2018-02" db="EMBL/GenBank/DDBJ databases">
        <title>Acetobacter orientalis genome.</title>
        <authorList>
            <person name="Nakashima N."/>
            <person name="Tamura T."/>
        </authorList>
    </citation>
    <scope>NUCLEOTIDE SEQUENCE [LARGE SCALE GENOMIC DNA]</scope>
    <source>
        <strain evidence="1 2">FAN1</strain>
    </source>
</reference>
<sequence>MKKLFIPPPNTAGKHPAILEQTAHRFIVRPTLFAVLFNACLFSSLPYPDISLHAACFALSTV</sequence>
<dbReference type="AlphaFoldDB" id="A0A2Z5ZH20"/>
<organism evidence="1 2">
    <name type="scientific">Acetobacter orientalis</name>
    <dbReference type="NCBI Taxonomy" id="146474"/>
    <lineage>
        <taxon>Bacteria</taxon>
        <taxon>Pseudomonadati</taxon>
        <taxon>Pseudomonadota</taxon>
        <taxon>Alphaproteobacteria</taxon>
        <taxon>Acetobacterales</taxon>
        <taxon>Acetobacteraceae</taxon>
        <taxon>Acetobacter</taxon>
    </lineage>
</organism>
<dbReference type="EMBL" id="AP018515">
    <property type="protein sequence ID" value="BBC79619.1"/>
    <property type="molecule type" value="Genomic_DNA"/>
</dbReference>
<accession>A0A2Z5ZH20</accession>
<evidence type="ECO:0000313" key="2">
    <source>
        <dbReference type="Proteomes" id="UP000270034"/>
    </source>
</evidence>
<dbReference type="Proteomes" id="UP000270034">
    <property type="component" value="Chromosome"/>
</dbReference>
<protein>
    <submittedName>
        <fullName evidence="1">RhoGAP domain containing protein</fullName>
    </submittedName>
</protein>
<name>A0A2Z5ZH20_9PROT</name>
<gene>
    <name evidence="1" type="ORF">AcetOrient_orf01906</name>
</gene>
<proteinExistence type="predicted"/>
<dbReference type="KEGG" id="aot:AcetOri_orf01906"/>
<evidence type="ECO:0000313" key="1">
    <source>
        <dbReference type="EMBL" id="BBC79619.1"/>
    </source>
</evidence>